<dbReference type="InterPro" id="IPR012334">
    <property type="entry name" value="Pectin_lyas_fold"/>
</dbReference>
<accession>A0A2K9PU19</accession>
<reference evidence="3 4" key="1">
    <citation type="submission" date="2018-01" db="EMBL/GenBank/DDBJ databases">
        <title>Complete genome sequence of Flavivirga eckloniae ECD14 isolated from seaweed Ecklonia cava.</title>
        <authorList>
            <person name="Lee J.H."/>
            <person name="Baik K.S."/>
            <person name="Seong C.N."/>
        </authorList>
    </citation>
    <scope>NUCLEOTIDE SEQUENCE [LARGE SCALE GENOMIC DNA]</scope>
    <source>
        <strain evidence="3 4">ECD14</strain>
    </source>
</reference>
<evidence type="ECO:0000313" key="3">
    <source>
        <dbReference type="EMBL" id="AUP80556.1"/>
    </source>
</evidence>
<dbReference type="InterPro" id="IPR022441">
    <property type="entry name" value="Para_beta_helix_rpt-2"/>
</dbReference>
<organism evidence="3 4">
    <name type="scientific">Flavivirga eckloniae</name>
    <dbReference type="NCBI Taxonomy" id="1803846"/>
    <lineage>
        <taxon>Bacteria</taxon>
        <taxon>Pseudomonadati</taxon>
        <taxon>Bacteroidota</taxon>
        <taxon>Flavobacteriia</taxon>
        <taxon>Flavobacteriales</taxon>
        <taxon>Flavobacteriaceae</taxon>
        <taxon>Flavivirga</taxon>
    </lineage>
</organism>
<evidence type="ECO:0000259" key="2">
    <source>
        <dbReference type="Pfam" id="PF13229"/>
    </source>
</evidence>
<dbReference type="Proteomes" id="UP000235826">
    <property type="component" value="Chromosome"/>
</dbReference>
<dbReference type="RefSeq" id="WP_102757202.1">
    <property type="nucleotide sequence ID" value="NZ_CP025791.1"/>
</dbReference>
<keyword evidence="1" id="KW-0732">Signal</keyword>
<dbReference type="NCBIfam" id="TIGR03804">
    <property type="entry name" value="para_beta_helix"/>
    <property type="match status" value="1"/>
</dbReference>
<evidence type="ECO:0000256" key="1">
    <source>
        <dbReference type="SAM" id="SignalP"/>
    </source>
</evidence>
<feature type="signal peptide" evidence="1">
    <location>
        <begin position="1"/>
        <end position="20"/>
    </location>
</feature>
<protein>
    <recommendedName>
        <fullName evidence="2">Right handed beta helix domain-containing protein</fullName>
    </recommendedName>
</protein>
<dbReference type="InterPro" id="IPR006626">
    <property type="entry name" value="PbH1"/>
</dbReference>
<dbReference type="SUPFAM" id="SSF51126">
    <property type="entry name" value="Pectin lyase-like"/>
    <property type="match status" value="2"/>
</dbReference>
<feature type="domain" description="Right handed beta helix" evidence="2">
    <location>
        <begin position="246"/>
        <end position="407"/>
    </location>
</feature>
<dbReference type="KEGG" id="fek:C1H87_18290"/>
<name>A0A2K9PU19_9FLAO</name>
<evidence type="ECO:0000313" key="4">
    <source>
        <dbReference type="Proteomes" id="UP000235826"/>
    </source>
</evidence>
<keyword evidence="4" id="KW-1185">Reference proteome</keyword>
<dbReference type="InterPro" id="IPR011050">
    <property type="entry name" value="Pectin_lyase_fold/virulence"/>
</dbReference>
<feature type="chain" id="PRO_5014759338" description="Right handed beta helix domain-containing protein" evidence="1">
    <location>
        <begin position="21"/>
        <end position="433"/>
    </location>
</feature>
<proteinExistence type="predicted"/>
<dbReference type="SMART" id="SM00710">
    <property type="entry name" value="PbH1"/>
    <property type="match status" value="8"/>
</dbReference>
<dbReference type="AlphaFoldDB" id="A0A2K9PU19"/>
<dbReference type="InterPro" id="IPR039448">
    <property type="entry name" value="Beta_helix"/>
</dbReference>
<dbReference type="Pfam" id="PF13229">
    <property type="entry name" value="Beta_helix"/>
    <property type="match status" value="1"/>
</dbReference>
<dbReference type="EMBL" id="CP025791">
    <property type="protein sequence ID" value="AUP80556.1"/>
    <property type="molecule type" value="Genomic_DNA"/>
</dbReference>
<dbReference type="Gene3D" id="2.160.20.10">
    <property type="entry name" value="Single-stranded right-handed beta-helix, Pectin lyase-like"/>
    <property type="match status" value="2"/>
</dbReference>
<sequence>MNLKFATTLFLSIFISNLSAQNCTQINSANMWEINDIINTLSASGGGCIEITPGDYYLNQLIVGNGNGSNQFIIPKDNVVIKNYGKLYSKWIIFYLNGVKNISIIGDKIGYLAEDTNFPTNLGNKGILIIDSDNINITGLNINSFKNKGIEVVNSTNVTIRDNKITGSDSSSGAGIAITDALFGGTNYKGGSSLSNISSNFISNSRIGITLNRSFEVVVNSNIVVDNIIAGIALDGSVDGSNDIGTGSQNCVISNNIVKNNANSDRKGCFTDPNTNEPSNDFRQDYAGIYIGNGAQKNIITNNFVRNNYYGISYFEEENFTSTQTSYNNIISNNQVILNKWVGIKLTRTNNAIVTENQIVNNKLAGIQIHDTNILNYTIRNNNVILNGKYGFLCTGCDNANKATLNYFNVLTGHTTKDIELLSEEYQNSVLCD</sequence>
<gene>
    <name evidence="3" type="ORF">C1H87_18290</name>
</gene>